<dbReference type="EMBL" id="GL379853">
    <property type="protein sequence ID" value="EGT55981.1"/>
    <property type="molecule type" value="Genomic_DNA"/>
</dbReference>
<keyword evidence="2" id="KW-1185">Reference proteome</keyword>
<sequence>MGNSSSYLDKYPSPYGVFRNSFVFYDIRSFLTGQQRLKKSKFITKGNISCRLVLLNSQIREGLGFRMECKVNGASDESWRIRAQVIFHLINQLDESRSRRFGVRYYGQTSVAFHHGMQSTGFALVLPSTTILDESQGFLKDDKLELVLDVRVRTIERFNSRVVFNFYEPFKESAETTQSFSSLKDIHTIHYNKTLPSVHSMIFEESFAQNKCDQWNVFGFESFLRVLHGEVTNMKNIPQLLLFAEACKVHTVKRKCEDFIVQTHHPIIQEEFFKLAIQHNLRRVIVNFDQIYPSYHSEF</sequence>
<reference evidence="2" key="1">
    <citation type="submission" date="2011-07" db="EMBL/GenBank/DDBJ databases">
        <authorList>
            <consortium name="Caenorhabditis brenneri Sequencing and Analysis Consortium"/>
            <person name="Wilson R.K."/>
        </authorList>
    </citation>
    <scope>NUCLEOTIDE SEQUENCE [LARGE SCALE GENOMIC DNA]</scope>
    <source>
        <strain evidence="2">PB2801</strain>
    </source>
</reference>
<proteinExistence type="predicted"/>
<dbReference type="InterPro" id="IPR052664">
    <property type="entry name" value="BTB-MATH_domain_protein"/>
</dbReference>
<dbReference type="eggNOG" id="ENOG502TJZA">
    <property type="taxonomic scope" value="Eukaryota"/>
</dbReference>
<dbReference type="AlphaFoldDB" id="G0N9X0"/>
<name>G0N9X0_CAEBE</name>
<dbReference type="InParanoid" id="G0N9X0"/>
<evidence type="ECO:0000313" key="1">
    <source>
        <dbReference type="EMBL" id="EGT55981.1"/>
    </source>
</evidence>
<dbReference type="SUPFAM" id="SSF49599">
    <property type="entry name" value="TRAF domain-like"/>
    <property type="match status" value="1"/>
</dbReference>
<organism evidence="2">
    <name type="scientific">Caenorhabditis brenneri</name>
    <name type="common">Nematode worm</name>
    <dbReference type="NCBI Taxonomy" id="135651"/>
    <lineage>
        <taxon>Eukaryota</taxon>
        <taxon>Metazoa</taxon>
        <taxon>Ecdysozoa</taxon>
        <taxon>Nematoda</taxon>
        <taxon>Chromadorea</taxon>
        <taxon>Rhabditida</taxon>
        <taxon>Rhabditina</taxon>
        <taxon>Rhabditomorpha</taxon>
        <taxon>Rhabditoidea</taxon>
        <taxon>Rhabditidae</taxon>
        <taxon>Peloderinae</taxon>
        <taxon>Caenorhabditis</taxon>
    </lineage>
</organism>
<evidence type="ECO:0000313" key="2">
    <source>
        <dbReference type="Proteomes" id="UP000008068"/>
    </source>
</evidence>
<protein>
    <recommendedName>
        <fullName evidence="3">MATH domain-containing protein</fullName>
    </recommendedName>
</protein>
<dbReference type="PANTHER" id="PTHR22743">
    <property type="entry name" value="MEPRIN/TRAF-LIKE MATH FAMILY-C.ELEGANS"/>
    <property type="match status" value="1"/>
</dbReference>
<gene>
    <name evidence="1" type="ORF">CAEBREN_20200</name>
</gene>
<accession>G0N9X0</accession>
<dbReference type="PANTHER" id="PTHR22743:SF165">
    <property type="entry name" value="BTB AND MATH DOMAIN CONTAINING-RELATED"/>
    <property type="match status" value="1"/>
</dbReference>
<dbReference type="Gene3D" id="2.60.210.10">
    <property type="entry name" value="Apoptosis, Tumor Necrosis Factor Receptor Associated Protein 2, Chain A"/>
    <property type="match status" value="1"/>
</dbReference>
<dbReference type="InterPro" id="IPR008974">
    <property type="entry name" value="TRAF-like"/>
</dbReference>
<evidence type="ECO:0008006" key="3">
    <source>
        <dbReference type="Google" id="ProtNLM"/>
    </source>
</evidence>
<dbReference type="HOGENOM" id="CLU_071395_0_0_1"/>
<dbReference type="Proteomes" id="UP000008068">
    <property type="component" value="Unassembled WGS sequence"/>
</dbReference>